<dbReference type="InterPro" id="IPR036866">
    <property type="entry name" value="RibonucZ/Hydroxyglut_hydro"/>
</dbReference>
<dbReference type="AlphaFoldDB" id="A0A0B5QL74"/>
<dbReference type="PANTHER" id="PTHR42978">
    <property type="entry name" value="QUORUM-QUENCHING LACTONASE YTNP-RELATED-RELATED"/>
    <property type="match status" value="1"/>
</dbReference>
<sequence length="267" mass="30347">MKVYVLDTGYLETDKNNVVGGATMGTYSQPHVQNKWIKLPVMSILIDHPDGKILYDVGSNPEAMNGYWPKNLQEVYPLYQTKEQRLENQLALCGTKPEEIKKVIISHMHLDHAGNLDMFKHADVYVPKADFMQAQTQVRLNENPLTHGGYIKADMDVSVKQYHLVEDDFEFAKGIEIVNLPGHTPGLLGIVVHLENEGTLIFPQDCVYSSEIYGPPAKSSGLLYDSLSFFKSIEKVRALEKKYDAKVFFAHDEEFFKTIKLAPEFYE</sequence>
<feature type="domain" description="Metallo-beta-lactamase" evidence="6">
    <location>
        <begin position="40"/>
        <end position="251"/>
    </location>
</feature>
<proteinExistence type="inferred from homology"/>
<dbReference type="STRING" id="1520.LF65_02416"/>
<name>A0A0B5QL74_CLOBE</name>
<dbReference type="SUPFAM" id="SSF56281">
    <property type="entry name" value="Metallo-hydrolase/oxidoreductase"/>
    <property type="match status" value="1"/>
</dbReference>
<dbReference type="Pfam" id="PF00753">
    <property type="entry name" value="Lactamase_B"/>
    <property type="match status" value="1"/>
</dbReference>
<dbReference type="Gene3D" id="3.60.15.10">
    <property type="entry name" value="Ribonuclease Z/Hydroxyacylglutathione hydrolase-like"/>
    <property type="match status" value="1"/>
</dbReference>
<dbReference type="Proteomes" id="UP000031866">
    <property type="component" value="Chromosome"/>
</dbReference>
<protein>
    <submittedName>
        <fullName evidence="7">MBL fold metallo-hydrolase</fullName>
    </submittedName>
</protein>
<accession>A0A0B5QL74</accession>
<evidence type="ECO:0000256" key="5">
    <source>
        <dbReference type="ARBA" id="ARBA00022833"/>
    </source>
</evidence>
<dbReference type="SMART" id="SM00849">
    <property type="entry name" value="Lactamase_B"/>
    <property type="match status" value="1"/>
</dbReference>
<dbReference type="EMBL" id="CP010086">
    <property type="protein sequence ID" value="AJG99001.1"/>
    <property type="molecule type" value="Genomic_DNA"/>
</dbReference>
<dbReference type="GO" id="GO:0046872">
    <property type="term" value="F:metal ion binding"/>
    <property type="evidence" value="ECO:0007669"/>
    <property type="project" value="UniProtKB-KW"/>
</dbReference>
<evidence type="ECO:0000256" key="3">
    <source>
        <dbReference type="ARBA" id="ARBA00022723"/>
    </source>
</evidence>
<comment type="cofactor">
    <cofactor evidence="1">
        <name>Zn(2+)</name>
        <dbReference type="ChEBI" id="CHEBI:29105"/>
    </cofactor>
</comment>
<keyword evidence="5" id="KW-0862">Zinc</keyword>
<dbReference type="PANTHER" id="PTHR42978:SF2">
    <property type="entry name" value="102 KBASES UNSTABLE REGION: FROM 1 TO 119443"/>
    <property type="match status" value="1"/>
</dbReference>
<keyword evidence="4 7" id="KW-0378">Hydrolase</keyword>
<dbReference type="KEGG" id="cbei:LF65_02416"/>
<dbReference type="GO" id="GO:0016787">
    <property type="term" value="F:hydrolase activity"/>
    <property type="evidence" value="ECO:0007669"/>
    <property type="project" value="UniProtKB-KW"/>
</dbReference>
<evidence type="ECO:0000256" key="1">
    <source>
        <dbReference type="ARBA" id="ARBA00001947"/>
    </source>
</evidence>
<evidence type="ECO:0000313" key="8">
    <source>
        <dbReference type="Proteomes" id="UP000031866"/>
    </source>
</evidence>
<dbReference type="CDD" id="cd07729">
    <property type="entry name" value="AHL_lactonase_MBL-fold"/>
    <property type="match status" value="1"/>
</dbReference>
<gene>
    <name evidence="7" type="ORF">LF65_02416</name>
</gene>
<organism evidence="7 8">
    <name type="scientific">Clostridium beijerinckii</name>
    <name type="common">Clostridium MP</name>
    <dbReference type="NCBI Taxonomy" id="1520"/>
    <lineage>
        <taxon>Bacteria</taxon>
        <taxon>Bacillati</taxon>
        <taxon>Bacillota</taxon>
        <taxon>Clostridia</taxon>
        <taxon>Eubacteriales</taxon>
        <taxon>Clostridiaceae</taxon>
        <taxon>Clostridium</taxon>
    </lineage>
</organism>
<dbReference type="RefSeq" id="WP_041896289.1">
    <property type="nucleotide sequence ID" value="NZ_CP010086.2"/>
</dbReference>
<keyword evidence="3" id="KW-0479">Metal-binding</keyword>
<dbReference type="InterPro" id="IPR001279">
    <property type="entry name" value="Metallo-B-lactamas"/>
</dbReference>
<reference evidence="8" key="1">
    <citation type="submission" date="2014-12" db="EMBL/GenBank/DDBJ databases">
        <title>Genome sequence of Clostridium beijerinckii strain 59B.</title>
        <authorList>
            <person name="Little G.T."/>
            <person name="Minton N.P."/>
        </authorList>
    </citation>
    <scope>NUCLEOTIDE SEQUENCE [LARGE SCALE GENOMIC DNA]</scope>
    <source>
        <strain evidence="8">59B</strain>
    </source>
</reference>
<evidence type="ECO:0000313" key="7">
    <source>
        <dbReference type="EMBL" id="AJG99001.1"/>
    </source>
</evidence>
<dbReference type="OrthoDB" id="9761531at2"/>
<evidence type="ECO:0000256" key="4">
    <source>
        <dbReference type="ARBA" id="ARBA00022801"/>
    </source>
</evidence>
<comment type="similarity">
    <text evidence="2">Belongs to the metallo-beta-lactamase superfamily.</text>
</comment>
<evidence type="ECO:0000256" key="2">
    <source>
        <dbReference type="ARBA" id="ARBA00007749"/>
    </source>
</evidence>
<dbReference type="InterPro" id="IPR051013">
    <property type="entry name" value="MBL_superfamily_lactonases"/>
</dbReference>
<evidence type="ECO:0000259" key="6">
    <source>
        <dbReference type="SMART" id="SM00849"/>
    </source>
</evidence>